<comment type="caution">
    <text evidence="1">The sequence shown here is derived from an EMBL/GenBank/DDBJ whole genome shotgun (WGS) entry which is preliminary data.</text>
</comment>
<proteinExistence type="predicted"/>
<keyword evidence="2" id="KW-1185">Reference proteome</keyword>
<organism evidence="1 2">
    <name type="scientific">Paludibacterium purpuratum</name>
    <dbReference type="NCBI Taxonomy" id="1144873"/>
    <lineage>
        <taxon>Bacteria</taxon>
        <taxon>Pseudomonadati</taxon>
        <taxon>Pseudomonadota</taxon>
        <taxon>Betaproteobacteria</taxon>
        <taxon>Neisseriales</taxon>
        <taxon>Chromobacteriaceae</taxon>
        <taxon>Paludibacterium</taxon>
    </lineage>
</organism>
<dbReference type="AlphaFoldDB" id="A0A4R7B7T6"/>
<dbReference type="RefSeq" id="WP_133680911.1">
    <property type="nucleotide sequence ID" value="NZ_SNZP01000007.1"/>
</dbReference>
<dbReference type="OrthoDB" id="8578183at2"/>
<dbReference type="EMBL" id="SNZP01000007">
    <property type="protein sequence ID" value="TDR79835.1"/>
    <property type="molecule type" value="Genomic_DNA"/>
</dbReference>
<accession>A0A4R7B7T6</accession>
<dbReference type="Proteomes" id="UP000295611">
    <property type="component" value="Unassembled WGS sequence"/>
</dbReference>
<evidence type="ECO:0000313" key="1">
    <source>
        <dbReference type="EMBL" id="TDR79835.1"/>
    </source>
</evidence>
<evidence type="ECO:0000313" key="2">
    <source>
        <dbReference type="Proteomes" id="UP000295611"/>
    </source>
</evidence>
<gene>
    <name evidence="1" type="ORF">DFP86_107202</name>
</gene>
<protein>
    <submittedName>
        <fullName evidence="1">Uncharacterized protein</fullName>
    </submittedName>
</protein>
<reference evidence="1 2" key="1">
    <citation type="submission" date="2019-03" db="EMBL/GenBank/DDBJ databases">
        <title>Genomic Encyclopedia of Type Strains, Phase III (KMG-III): the genomes of soil and plant-associated and newly described type strains.</title>
        <authorList>
            <person name="Whitman W."/>
        </authorList>
    </citation>
    <scope>NUCLEOTIDE SEQUENCE [LARGE SCALE GENOMIC DNA]</scope>
    <source>
        <strain evidence="1 2">CECT 8976</strain>
    </source>
</reference>
<sequence length="473" mass="50993">MWMSLLLFVSSLFGWWGLLWLGLPVSWQRISPSAILLIHAVPPVLIFSLAKLWLGKRKERAAAADEQRKQAAEAERLAALATAREQHRAALAVRREPVECRWAGLMLQGQGAEAPAWLDDLGEHGFVRQIEADELEGDSLSERLTPALTEWFTALYEQAPGAAALPLLLEPCPALAGGEQLQWVRKVQLQVLDSLAETQFKNRPRPREMACRFLPGRGLLAERLITLFEQDATLPGATVLAFDAAWADSVLDDEPASQGAAVAGLLFLRANLPQSEPAADVPAEQNGDNAPYQAYWQKPVALEWAEWGTVPPWAQEDLLTQPKLAALARGAHASALPTGVIGMSKVLRTLLDEALINGSLRDLPFADDEPDPQAEQAASLAWLVHDGGSLRAAGGRMAALGSLLSDNEVELSPIDDASNLVRDCGVLGSANDVALDACAALHAARLQAPVLLAHFVGDEASLSVTRPPLEENV</sequence>
<name>A0A4R7B7T6_9NEIS</name>